<dbReference type="AlphaFoldDB" id="A0A937RU74"/>
<keyword evidence="4" id="KW-1185">Reference proteome</keyword>
<reference evidence="3" key="1">
    <citation type="submission" date="2020-12" db="EMBL/GenBank/DDBJ databases">
        <title>Genomic characterization of non-nitrogen-fixing Frankia strains.</title>
        <authorList>
            <person name="Carlos-Shanley C."/>
            <person name="Guerra T."/>
            <person name="Hahn D."/>
        </authorList>
    </citation>
    <scope>NUCLEOTIDE SEQUENCE</scope>
    <source>
        <strain evidence="3">CN6</strain>
    </source>
</reference>
<evidence type="ECO:0000313" key="3">
    <source>
        <dbReference type="EMBL" id="MBL7633414.1"/>
    </source>
</evidence>
<sequence>MGPTPATIGERPLVLSPRDLAEIEAVPLSERHLPASTYELVAHTATAHPDRTALHLLGEDSRPWRDAPRWTYRTLLERVHQAANAYLALGLPEGGVVALMLPNLGVTYAALLGAQAVGIANPVNPMLAEEHLVDILTITGAQVLVAPGPGLSAHLWDKAQRVAARLPGLIAVAAVGSPPVSSPVPTVDFTAMTAEQPADRLVTTVRRGGDDIAAHFHTGGTTGTPKIAPHTHACQVYMAWALGCSGAYLDNAVTLSGLPLFHVNAVHVTGLGPFMHATAVVSLGPSGYRDKGLMADFWQIIERYRVTGFSGVPTVFSSLPPIPDGVDLSSLRAGTVGAAPLPSRVRERFEATAKVPLLEGYGLTEATCASAITPACAPRPGSVGLRLPYQHIKTVTVDADENPTEDCPPGATGVLAISGPAVFPGYLRPSPGGPRPEPTGKIFDGWLITGDIGHVDTDGYVYLTGRAKDLIIRGGHNIDPRPVEESLLAHPDVMAAAVVGAPDPHAGEVPLAYLVLRPEATTDIEELRDWATAHAPEPTAAPRSIHVVDALPTTAVGKIYKPGLVLDAVTRIIQTVLELHHLHGQVDARLRDGRTHATIHLATPGNASIAALVADLDAYAWSYEIVREPTR</sequence>
<dbReference type="Gene3D" id="3.30.300.30">
    <property type="match status" value="1"/>
</dbReference>
<dbReference type="RefSeq" id="WP_203002200.1">
    <property type="nucleotide sequence ID" value="NZ_JADWYU010000246.1"/>
</dbReference>
<accession>A0A937RU74</accession>
<name>A0A937RU74_9ACTN</name>
<dbReference type="InterPro" id="IPR025110">
    <property type="entry name" value="AMP-bd_C"/>
</dbReference>
<dbReference type="InterPro" id="IPR042099">
    <property type="entry name" value="ANL_N_sf"/>
</dbReference>
<comment type="caution">
    <text evidence="3">The sequence shown here is derived from an EMBL/GenBank/DDBJ whole genome shotgun (WGS) entry which is preliminary data.</text>
</comment>
<gene>
    <name evidence="3" type="ORF">I7412_40925</name>
</gene>
<dbReference type="InterPro" id="IPR050237">
    <property type="entry name" value="ATP-dep_AMP-bd_enzyme"/>
</dbReference>
<dbReference type="InterPro" id="IPR000873">
    <property type="entry name" value="AMP-dep_synth/lig_dom"/>
</dbReference>
<dbReference type="EMBL" id="JAEACQ010000382">
    <property type="protein sequence ID" value="MBL7633414.1"/>
    <property type="molecule type" value="Genomic_DNA"/>
</dbReference>
<proteinExistence type="predicted"/>
<evidence type="ECO:0000259" key="1">
    <source>
        <dbReference type="Pfam" id="PF00501"/>
    </source>
</evidence>
<feature type="domain" description="AMP-binding enzyme C-terminal" evidence="2">
    <location>
        <begin position="483"/>
        <end position="558"/>
    </location>
</feature>
<feature type="domain" description="AMP-dependent synthetase/ligase" evidence="1">
    <location>
        <begin position="42"/>
        <end position="427"/>
    </location>
</feature>
<dbReference type="SUPFAM" id="SSF56801">
    <property type="entry name" value="Acetyl-CoA synthetase-like"/>
    <property type="match status" value="1"/>
</dbReference>
<dbReference type="NCBIfam" id="NF005714">
    <property type="entry name" value="PRK07529.1"/>
    <property type="match status" value="1"/>
</dbReference>
<protein>
    <submittedName>
        <fullName evidence="3">Acyl-CoA synthetase</fullName>
    </submittedName>
</protein>
<dbReference type="Pfam" id="PF00501">
    <property type="entry name" value="AMP-binding"/>
    <property type="match status" value="1"/>
</dbReference>
<dbReference type="PANTHER" id="PTHR43767:SF1">
    <property type="entry name" value="NONRIBOSOMAL PEPTIDE SYNTHASE PES1 (EUROFUNG)-RELATED"/>
    <property type="match status" value="1"/>
</dbReference>
<dbReference type="PANTHER" id="PTHR43767">
    <property type="entry name" value="LONG-CHAIN-FATTY-ACID--COA LIGASE"/>
    <property type="match status" value="1"/>
</dbReference>
<dbReference type="Gene3D" id="3.40.50.12780">
    <property type="entry name" value="N-terminal domain of ligase-like"/>
    <property type="match status" value="1"/>
</dbReference>
<evidence type="ECO:0000259" key="2">
    <source>
        <dbReference type="Pfam" id="PF13193"/>
    </source>
</evidence>
<evidence type="ECO:0000313" key="4">
    <source>
        <dbReference type="Proteomes" id="UP000604475"/>
    </source>
</evidence>
<dbReference type="Proteomes" id="UP000604475">
    <property type="component" value="Unassembled WGS sequence"/>
</dbReference>
<organism evidence="3 4">
    <name type="scientific">Frankia nepalensis</name>
    <dbReference type="NCBI Taxonomy" id="1836974"/>
    <lineage>
        <taxon>Bacteria</taxon>
        <taxon>Bacillati</taxon>
        <taxon>Actinomycetota</taxon>
        <taxon>Actinomycetes</taxon>
        <taxon>Frankiales</taxon>
        <taxon>Frankiaceae</taxon>
        <taxon>Frankia</taxon>
    </lineage>
</organism>
<dbReference type="GO" id="GO:0016878">
    <property type="term" value="F:acid-thiol ligase activity"/>
    <property type="evidence" value="ECO:0007669"/>
    <property type="project" value="UniProtKB-ARBA"/>
</dbReference>
<dbReference type="InterPro" id="IPR045851">
    <property type="entry name" value="AMP-bd_C_sf"/>
</dbReference>
<dbReference type="Pfam" id="PF13193">
    <property type="entry name" value="AMP-binding_C"/>
    <property type="match status" value="1"/>
</dbReference>